<dbReference type="PANTHER" id="PTHR47434:SF2">
    <property type="entry name" value="PROTEIN PTST HOMOLOG 3, CHLOROPLASTIC"/>
    <property type="match status" value="1"/>
</dbReference>
<dbReference type="InterPro" id="IPR014756">
    <property type="entry name" value="Ig_E-set"/>
</dbReference>
<accession>A0A9D5C604</accession>
<dbReference type="InterPro" id="IPR013783">
    <property type="entry name" value="Ig-like_fold"/>
</dbReference>
<dbReference type="Gene3D" id="2.60.40.10">
    <property type="entry name" value="Immunoglobulins"/>
    <property type="match status" value="1"/>
</dbReference>
<feature type="coiled-coil region" evidence="1">
    <location>
        <begin position="253"/>
        <end position="287"/>
    </location>
</feature>
<sequence length="424" mass="47518">MALCHLSLFPFPPSPNLCASPSFLKCVARQFPLHGRPVLACNARKLSKSGKESKAGKSIEELCCELREFISALEFPEDHVPSTKELSDHGRKDLANIVRRRGYKVIAELLKDSTAKNNYAKLCSAENQAFRDCNKEEILGDKEGTLHESGESICESSMSPIEAPMNTLHGSIPLYSSVSHDNVPNLSVESLHSKAAKFLLTGELDNLDENGSLVSEHLPLIAEQSLERVDITSHDGLTVTNSDEDFASEMFHEKQNQAEIDRLKDLLHQKEEELSYLKEQIEKEKTALSILGAKANTEISKAEEIILAKDIELRMVEETLFGLKEVHIEYWATGETVEVAGSFNGWQHHIKMDLHPSSETEEPTSARKSQLWSTILWLYPGIYEIKFVVDGQWRIDSQRKVINSGSITNNILLVERCTPRSCFA</sequence>
<organism evidence="3 4">
    <name type="scientific">Dioscorea zingiberensis</name>
    <dbReference type="NCBI Taxonomy" id="325984"/>
    <lineage>
        <taxon>Eukaryota</taxon>
        <taxon>Viridiplantae</taxon>
        <taxon>Streptophyta</taxon>
        <taxon>Embryophyta</taxon>
        <taxon>Tracheophyta</taxon>
        <taxon>Spermatophyta</taxon>
        <taxon>Magnoliopsida</taxon>
        <taxon>Liliopsida</taxon>
        <taxon>Dioscoreales</taxon>
        <taxon>Dioscoreaceae</taxon>
        <taxon>Dioscorea</taxon>
    </lineage>
</organism>
<protein>
    <recommendedName>
        <fullName evidence="2">AMP-activated protein kinase glycogen-binding domain-containing protein</fullName>
    </recommendedName>
</protein>
<evidence type="ECO:0000259" key="2">
    <source>
        <dbReference type="Pfam" id="PF16561"/>
    </source>
</evidence>
<feature type="domain" description="AMP-activated protein kinase glycogen-binding" evidence="2">
    <location>
        <begin position="326"/>
        <end position="415"/>
    </location>
</feature>
<dbReference type="EMBL" id="JAGGNH010000007">
    <property type="protein sequence ID" value="KAJ0967301.1"/>
    <property type="molecule type" value="Genomic_DNA"/>
</dbReference>
<dbReference type="Proteomes" id="UP001085076">
    <property type="component" value="Miscellaneous, Linkage group lg07"/>
</dbReference>
<keyword evidence="1" id="KW-0175">Coiled coil</keyword>
<dbReference type="InterPro" id="IPR032640">
    <property type="entry name" value="AMPK1_CBM"/>
</dbReference>
<name>A0A9D5C604_9LILI</name>
<reference evidence="3" key="2">
    <citation type="journal article" date="2022" name="Hortic Res">
        <title>The genome of Dioscorea zingiberensis sheds light on the biosynthesis, origin and evolution of the medicinally important diosgenin saponins.</title>
        <authorList>
            <person name="Li Y."/>
            <person name="Tan C."/>
            <person name="Li Z."/>
            <person name="Guo J."/>
            <person name="Li S."/>
            <person name="Chen X."/>
            <person name="Wang C."/>
            <person name="Dai X."/>
            <person name="Yang H."/>
            <person name="Song W."/>
            <person name="Hou L."/>
            <person name="Xu J."/>
            <person name="Tong Z."/>
            <person name="Xu A."/>
            <person name="Yuan X."/>
            <person name="Wang W."/>
            <person name="Yang Q."/>
            <person name="Chen L."/>
            <person name="Sun Z."/>
            <person name="Wang K."/>
            <person name="Pan B."/>
            <person name="Chen J."/>
            <person name="Bao Y."/>
            <person name="Liu F."/>
            <person name="Qi X."/>
            <person name="Gang D.R."/>
            <person name="Wen J."/>
            <person name="Li J."/>
        </authorList>
    </citation>
    <scope>NUCLEOTIDE SEQUENCE</scope>
    <source>
        <strain evidence="3">Dzin_1.0</strain>
    </source>
</reference>
<dbReference type="Pfam" id="PF16561">
    <property type="entry name" value="AMPK1_CBM"/>
    <property type="match status" value="1"/>
</dbReference>
<gene>
    <name evidence="3" type="ORF">J5N97_024218</name>
</gene>
<keyword evidence="4" id="KW-1185">Reference proteome</keyword>
<reference evidence="3" key="1">
    <citation type="submission" date="2021-03" db="EMBL/GenBank/DDBJ databases">
        <authorList>
            <person name="Li Z."/>
            <person name="Yang C."/>
        </authorList>
    </citation>
    <scope>NUCLEOTIDE SEQUENCE</scope>
    <source>
        <strain evidence="3">Dzin_1.0</strain>
        <tissue evidence="3">Leaf</tissue>
    </source>
</reference>
<evidence type="ECO:0000313" key="3">
    <source>
        <dbReference type="EMBL" id="KAJ0967301.1"/>
    </source>
</evidence>
<dbReference type="AlphaFoldDB" id="A0A9D5C604"/>
<dbReference type="CDD" id="cd02859">
    <property type="entry name" value="E_set_AMPKbeta_like_N"/>
    <property type="match status" value="1"/>
</dbReference>
<proteinExistence type="predicted"/>
<dbReference type="GO" id="GO:0009507">
    <property type="term" value="C:chloroplast"/>
    <property type="evidence" value="ECO:0007669"/>
    <property type="project" value="UniProtKB-ARBA"/>
</dbReference>
<dbReference type="SUPFAM" id="SSF81296">
    <property type="entry name" value="E set domains"/>
    <property type="match status" value="1"/>
</dbReference>
<dbReference type="OrthoDB" id="531008at2759"/>
<evidence type="ECO:0000313" key="4">
    <source>
        <dbReference type="Proteomes" id="UP001085076"/>
    </source>
</evidence>
<comment type="caution">
    <text evidence="3">The sequence shown here is derived from an EMBL/GenBank/DDBJ whole genome shotgun (WGS) entry which is preliminary data.</text>
</comment>
<dbReference type="PANTHER" id="PTHR47434">
    <property type="entry name" value="PROTEIN PTST HOMOLOG 3, CHLOROPLASTIC"/>
    <property type="match status" value="1"/>
</dbReference>
<evidence type="ECO:0000256" key="1">
    <source>
        <dbReference type="SAM" id="Coils"/>
    </source>
</evidence>